<evidence type="ECO:0000256" key="1">
    <source>
        <dbReference type="ARBA" id="ARBA00001946"/>
    </source>
</evidence>
<comment type="similarity">
    <text evidence="9">Belongs to the CobB/CbiA family.</text>
</comment>
<comment type="miscellaneous">
    <text evidence="9">The a and c carboxylates of cobyrinate are activated for nucleophilic attack via formation of a phosphorylated intermediate by ATP. CbiA catalyzes first the amidation of the c-carboxylate, and then that of the a-carboxylate.</text>
</comment>
<feature type="active site" description="Nucleophile" evidence="9">
    <location>
        <position position="321"/>
    </location>
</feature>
<dbReference type="PROSITE" id="PS51274">
    <property type="entry name" value="GATASE_COBBQ"/>
    <property type="match status" value="1"/>
</dbReference>
<dbReference type="EMBL" id="JACOGG010000019">
    <property type="protein sequence ID" value="MBC3936713.1"/>
    <property type="molecule type" value="Genomic_DNA"/>
</dbReference>
<dbReference type="NCBIfam" id="TIGR00379">
    <property type="entry name" value="cobB"/>
    <property type="match status" value="1"/>
</dbReference>
<reference evidence="12" key="1">
    <citation type="submission" date="2020-08" db="EMBL/GenBank/DDBJ databases">
        <title>Novel species isolated from subtropical streams in China.</title>
        <authorList>
            <person name="Lu H."/>
        </authorList>
    </citation>
    <scope>NUCLEOTIDE SEQUENCE</scope>
    <source>
        <strain evidence="12">CY7W</strain>
    </source>
</reference>
<evidence type="ECO:0000259" key="10">
    <source>
        <dbReference type="Pfam" id="PF01656"/>
    </source>
</evidence>
<comment type="similarity">
    <text evidence="2">Belongs to the CobB/CobQ family. CobQ subfamily.</text>
</comment>
<dbReference type="Pfam" id="PF07685">
    <property type="entry name" value="GATase_3"/>
    <property type="match status" value="1"/>
</dbReference>
<dbReference type="EC" id="6.3.5.11" evidence="9"/>
<keyword evidence="8 9" id="KW-0315">Glutamine amidotransferase</keyword>
<evidence type="ECO:0000256" key="4">
    <source>
        <dbReference type="ARBA" id="ARBA00022598"/>
    </source>
</evidence>
<dbReference type="Proteomes" id="UP000612361">
    <property type="component" value="Unassembled WGS sequence"/>
</dbReference>
<feature type="site" description="Increases nucleophilicity of active site Cys" evidence="9">
    <location>
        <position position="414"/>
    </location>
</feature>
<dbReference type="HAMAP" id="MF_00027">
    <property type="entry name" value="CobB_CbiA"/>
    <property type="match status" value="1"/>
</dbReference>
<dbReference type="PANTHER" id="PTHR43873:SF1">
    <property type="entry name" value="COBYRINATE A,C-DIAMIDE SYNTHASE"/>
    <property type="match status" value="1"/>
</dbReference>
<dbReference type="PANTHER" id="PTHR43873">
    <property type="entry name" value="COBYRINATE A,C-DIAMIDE SYNTHASE"/>
    <property type="match status" value="1"/>
</dbReference>
<evidence type="ECO:0000256" key="8">
    <source>
        <dbReference type="ARBA" id="ARBA00022962"/>
    </source>
</evidence>
<evidence type="ECO:0000256" key="3">
    <source>
        <dbReference type="ARBA" id="ARBA00022573"/>
    </source>
</evidence>
<dbReference type="InterPro" id="IPR011698">
    <property type="entry name" value="GATase_3"/>
</dbReference>
<dbReference type="InterPro" id="IPR002586">
    <property type="entry name" value="CobQ/CobB/MinD/ParA_Nub-bd_dom"/>
</dbReference>
<dbReference type="GO" id="GO:0005524">
    <property type="term" value="F:ATP binding"/>
    <property type="evidence" value="ECO:0007669"/>
    <property type="project" value="UniProtKB-UniRule"/>
</dbReference>
<comment type="catalytic activity">
    <reaction evidence="9">
        <text>cob(II)yrinate + 2 L-glutamine + 2 ATP + 2 H2O = cob(II)yrinate a,c diamide + 2 L-glutamate + 2 ADP + 2 phosphate + 2 H(+)</text>
        <dbReference type="Rhea" id="RHEA:26289"/>
        <dbReference type="ChEBI" id="CHEBI:15377"/>
        <dbReference type="ChEBI" id="CHEBI:15378"/>
        <dbReference type="ChEBI" id="CHEBI:29985"/>
        <dbReference type="ChEBI" id="CHEBI:30616"/>
        <dbReference type="ChEBI" id="CHEBI:43474"/>
        <dbReference type="ChEBI" id="CHEBI:58359"/>
        <dbReference type="ChEBI" id="CHEBI:58537"/>
        <dbReference type="ChEBI" id="CHEBI:58894"/>
        <dbReference type="ChEBI" id="CHEBI:456216"/>
        <dbReference type="EC" id="6.3.5.11"/>
    </reaction>
</comment>
<dbReference type="GO" id="GO:0009236">
    <property type="term" value="P:cobalamin biosynthetic process"/>
    <property type="evidence" value="ECO:0007669"/>
    <property type="project" value="UniProtKB-UniRule"/>
</dbReference>
<name>A0A923I2R0_9BURK</name>
<dbReference type="NCBIfam" id="NF002204">
    <property type="entry name" value="PRK01077.1"/>
    <property type="match status" value="1"/>
</dbReference>
<evidence type="ECO:0000313" key="13">
    <source>
        <dbReference type="Proteomes" id="UP000612361"/>
    </source>
</evidence>
<comment type="cofactor">
    <cofactor evidence="1 9">
        <name>Mg(2+)</name>
        <dbReference type="ChEBI" id="CHEBI:18420"/>
    </cofactor>
</comment>
<dbReference type="InterPro" id="IPR004484">
    <property type="entry name" value="CbiA/CobB_synth"/>
</dbReference>
<dbReference type="CDD" id="cd03130">
    <property type="entry name" value="GATase1_CobB"/>
    <property type="match status" value="1"/>
</dbReference>
<dbReference type="GO" id="GO:0042242">
    <property type="term" value="F:cobyrinic acid a,c-diamide synthase activity"/>
    <property type="evidence" value="ECO:0007669"/>
    <property type="project" value="UniProtKB-UniRule"/>
</dbReference>
<accession>A0A923I2R0</accession>
<keyword evidence="4 9" id="KW-0436">Ligase</keyword>
<keyword evidence="6 9" id="KW-0067">ATP-binding</keyword>
<evidence type="ECO:0000259" key="11">
    <source>
        <dbReference type="Pfam" id="PF07685"/>
    </source>
</evidence>
<evidence type="ECO:0000256" key="7">
    <source>
        <dbReference type="ARBA" id="ARBA00022842"/>
    </source>
</evidence>
<dbReference type="SUPFAM" id="SSF52317">
    <property type="entry name" value="Class I glutamine amidotransferase-like"/>
    <property type="match status" value="1"/>
</dbReference>
<dbReference type="InterPro" id="IPR027417">
    <property type="entry name" value="P-loop_NTPase"/>
</dbReference>
<dbReference type="RefSeq" id="WP_186882254.1">
    <property type="nucleotide sequence ID" value="NZ_JACOGG010000019.1"/>
</dbReference>
<keyword evidence="13" id="KW-1185">Reference proteome</keyword>
<dbReference type="SUPFAM" id="SSF52540">
    <property type="entry name" value="P-loop containing nucleoside triphosphate hydrolases"/>
    <property type="match status" value="1"/>
</dbReference>
<dbReference type="Gene3D" id="3.40.50.300">
    <property type="entry name" value="P-loop containing nucleotide triphosphate hydrolases"/>
    <property type="match status" value="1"/>
</dbReference>
<evidence type="ECO:0000256" key="6">
    <source>
        <dbReference type="ARBA" id="ARBA00022840"/>
    </source>
</evidence>
<comment type="function">
    <text evidence="9">Catalyzes the ATP-dependent amidation of the two carboxylate groups at positions a and c of cobyrinate, using either L-glutamine or ammonia as the nitrogen source.</text>
</comment>
<dbReference type="Pfam" id="PF01656">
    <property type="entry name" value="CbiA"/>
    <property type="match status" value="1"/>
</dbReference>
<comment type="domain">
    <text evidence="9">Comprises of two domains. The C-terminal domain contains the binding site for glutamine and catalyzes the hydrolysis of this substrate to glutamate and ammonia. The N-terminal domain is anticipated to bind ATP and cobyrinate and catalyzes the ultimate synthesis of the diamide product. The ammonia produced via the glutaminase domain is probably translocated to the adjacent domain via a molecular tunnel, where it reacts with an activated intermediate.</text>
</comment>
<evidence type="ECO:0000256" key="5">
    <source>
        <dbReference type="ARBA" id="ARBA00022741"/>
    </source>
</evidence>
<keyword evidence="5 9" id="KW-0547">Nucleotide-binding</keyword>
<evidence type="ECO:0000256" key="9">
    <source>
        <dbReference type="HAMAP-Rule" id="MF_00027"/>
    </source>
</evidence>
<organism evidence="12 13">
    <name type="scientific">Undibacterium rugosum</name>
    <dbReference type="NCBI Taxonomy" id="2762291"/>
    <lineage>
        <taxon>Bacteria</taxon>
        <taxon>Pseudomonadati</taxon>
        <taxon>Pseudomonadota</taxon>
        <taxon>Betaproteobacteria</taxon>
        <taxon>Burkholderiales</taxon>
        <taxon>Oxalobacteraceae</taxon>
        <taxon>Undibacterium</taxon>
    </lineage>
</organism>
<comment type="pathway">
    <text evidence="9">Cofactor biosynthesis; adenosylcobalamin biosynthesis; cob(II)yrinate a,c-diamide from sirohydrochlorin (anaerobic route): step 10/10.</text>
</comment>
<sequence length="433" mass="45959">MVSHQAKVVLVSAIASGQGKTTTTAALARKLVRSGQRVRVFKTGPDFIDPMLLERACGHAVLSLDLWMVGHAASQALLAQAAMEADVILIEGVMGLYDGQPSSADLARAFGVPVLAVLDASAMAQTVGALALGLRDYGPVHLAGVIANRIASAGHAQMVAEAMRDIPLIGTLSRQEQTLPERHLGLVLPDEVSQLDTILDQLAEQLQLDMQAFEALPLTTFSVPETAIENTTPLAGKTIAIARDAAFAFIYPANLLCLQQAGASLVFFSPLADQAVPDIADAVYLPGGYPELHAERLSQASTWKTSILAHHAAGKPVYAECGGMMALTETVCDQQGQSWPMAGLLPGTVTMQKRLTALGPQYLSTSDGELRGHTFHFSNFSTSLTAATHAVKQRDTQQGEAVYQVGNLRASYFHAYFPSHPAAMARLLLGEAL</sequence>
<comment type="caution">
    <text evidence="12">The sequence shown here is derived from an EMBL/GenBank/DDBJ whole genome shotgun (WGS) entry which is preliminary data.</text>
</comment>
<keyword evidence="3 9" id="KW-0169">Cobalamin biosynthesis</keyword>
<evidence type="ECO:0000256" key="2">
    <source>
        <dbReference type="ARBA" id="ARBA00006205"/>
    </source>
</evidence>
<feature type="domain" description="CobQ/CobB/MinD/ParA nucleotide binding" evidence="10">
    <location>
        <begin position="11"/>
        <end position="183"/>
    </location>
</feature>
<feature type="domain" description="CobB/CobQ-like glutamine amidotransferase" evidence="11">
    <location>
        <begin position="238"/>
        <end position="420"/>
    </location>
</feature>
<dbReference type="InterPro" id="IPR029062">
    <property type="entry name" value="Class_I_gatase-like"/>
</dbReference>
<dbReference type="Gene3D" id="3.40.50.880">
    <property type="match status" value="1"/>
</dbReference>
<gene>
    <name evidence="9" type="primary">cbiA</name>
    <name evidence="12" type="ORF">H8K47_15200</name>
</gene>
<keyword evidence="7 9" id="KW-0460">Magnesium</keyword>
<dbReference type="AlphaFoldDB" id="A0A923I2R0"/>
<protein>
    <recommendedName>
        <fullName evidence="9">Cobyrinate a,c-diamide synthase</fullName>
        <ecNumber evidence="9">6.3.5.11</ecNumber>
    </recommendedName>
    <alternativeName>
        <fullName evidence="9">Cobyrinic acid a,c-diamide synthetase</fullName>
    </alternativeName>
</protein>
<evidence type="ECO:0000313" key="12">
    <source>
        <dbReference type="EMBL" id="MBC3936713.1"/>
    </source>
</evidence>
<proteinExistence type="inferred from homology"/>